<protein>
    <submittedName>
        <fullName evidence="11">TRAP transporter small permease</fullName>
    </submittedName>
</protein>
<feature type="transmembrane region" description="Helical" evidence="9">
    <location>
        <begin position="63"/>
        <end position="81"/>
    </location>
</feature>
<evidence type="ECO:0000256" key="3">
    <source>
        <dbReference type="ARBA" id="ARBA00022475"/>
    </source>
</evidence>
<organism evidence="11 12">
    <name type="scientific">Pseudonocardia nematodicida</name>
    <dbReference type="NCBI Taxonomy" id="1206997"/>
    <lineage>
        <taxon>Bacteria</taxon>
        <taxon>Bacillati</taxon>
        <taxon>Actinomycetota</taxon>
        <taxon>Actinomycetes</taxon>
        <taxon>Pseudonocardiales</taxon>
        <taxon>Pseudonocardiaceae</taxon>
        <taxon>Pseudonocardia</taxon>
    </lineage>
</organism>
<dbReference type="InterPro" id="IPR055348">
    <property type="entry name" value="DctQ"/>
</dbReference>
<reference evidence="11 12" key="1">
    <citation type="submission" date="2024-03" db="EMBL/GenBank/DDBJ databases">
        <title>Draft genome sequence of Pseudonocardia nematodicida JCM 31783.</title>
        <authorList>
            <person name="Butdee W."/>
            <person name="Duangmal K."/>
        </authorList>
    </citation>
    <scope>NUCLEOTIDE SEQUENCE [LARGE SCALE GENOMIC DNA]</scope>
    <source>
        <strain evidence="11 12">JCM 31783</strain>
    </source>
</reference>
<dbReference type="InterPro" id="IPR007387">
    <property type="entry name" value="TRAP_DctQ"/>
</dbReference>
<evidence type="ECO:0000259" key="10">
    <source>
        <dbReference type="Pfam" id="PF04290"/>
    </source>
</evidence>
<dbReference type="RefSeq" id="WP_349296362.1">
    <property type="nucleotide sequence ID" value="NZ_JBEDNQ010000001.1"/>
</dbReference>
<sequence>MSAPDAAPEPPLPPPSEPRVLRVLGTIEIALATILLGGMLTGVLIQVLGRYLPAANWEGAGEIARYSLAGLTFVMIGYLVGRNGHITVSVIDNLIRGQRSAAALKLVSSLLLFVIMVALLVEAVALFGDGIGRSTTVISLPLPVVYSLLVLAFASGTVRAAVKILRARSWERDAVTVADAEG</sequence>
<evidence type="ECO:0000256" key="7">
    <source>
        <dbReference type="ARBA" id="ARBA00023136"/>
    </source>
</evidence>
<gene>
    <name evidence="11" type="ORF">WIS52_02235</name>
</gene>
<dbReference type="PANTHER" id="PTHR35011">
    <property type="entry name" value="2,3-DIKETO-L-GULONATE TRAP TRANSPORTER SMALL PERMEASE PROTEIN YIAM"/>
    <property type="match status" value="1"/>
</dbReference>
<evidence type="ECO:0000256" key="2">
    <source>
        <dbReference type="ARBA" id="ARBA00022448"/>
    </source>
</evidence>
<keyword evidence="4" id="KW-0997">Cell inner membrane</keyword>
<comment type="similarity">
    <text evidence="8">Belongs to the TRAP transporter small permease family.</text>
</comment>
<dbReference type="Proteomes" id="UP001494902">
    <property type="component" value="Unassembled WGS sequence"/>
</dbReference>
<proteinExistence type="inferred from homology"/>
<keyword evidence="2" id="KW-0813">Transport</keyword>
<name>A0ABV1K6Q9_9PSEU</name>
<evidence type="ECO:0000256" key="8">
    <source>
        <dbReference type="ARBA" id="ARBA00038436"/>
    </source>
</evidence>
<evidence type="ECO:0000256" key="9">
    <source>
        <dbReference type="SAM" id="Phobius"/>
    </source>
</evidence>
<evidence type="ECO:0000256" key="4">
    <source>
        <dbReference type="ARBA" id="ARBA00022519"/>
    </source>
</evidence>
<feature type="transmembrane region" description="Helical" evidence="9">
    <location>
        <begin position="140"/>
        <end position="162"/>
    </location>
</feature>
<keyword evidence="6 9" id="KW-1133">Transmembrane helix</keyword>
<feature type="transmembrane region" description="Helical" evidence="9">
    <location>
        <begin position="102"/>
        <end position="128"/>
    </location>
</feature>
<evidence type="ECO:0000256" key="1">
    <source>
        <dbReference type="ARBA" id="ARBA00004429"/>
    </source>
</evidence>
<keyword evidence="12" id="KW-1185">Reference proteome</keyword>
<keyword evidence="5 9" id="KW-0812">Transmembrane</keyword>
<accession>A0ABV1K6Q9</accession>
<evidence type="ECO:0000256" key="5">
    <source>
        <dbReference type="ARBA" id="ARBA00022692"/>
    </source>
</evidence>
<feature type="domain" description="Tripartite ATP-independent periplasmic transporters DctQ component" evidence="10">
    <location>
        <begin position="40"/>
        <end position="167"/>
    </location>
</feature>
<evidence type="ECO:0000313" key="11">
    <source>
        <dbReference type="EMBL" id="MEQ3549277.1"/>
    </source>
</evidence>
<dbReference type="Pfam" id="PF04290">
    <property type="entry name" value="DctQ"/>
    <property type="match status" value="1"/>
</dbReference>
<dbReference type="PANTHER" id="PTHR35011:SF2">
    <property type="entry name" value="2,3-DIKETO-L-GULONATE TRAP TRANSPORTER SMALL PERMEASE PROTEIN YIAM"/>
    <property type="match status" value="1"/>
</dbReference>
<feature type="transmembrane region" description="Helical" evidence="9">
    <location>
        <begin position="29"/>
        <end position="51"/>
    </location>
</feature>
<keyword evidence="7 9" id="KW-0472">Membrane</keyword>
<comment type="caution">
    <text evidence="11">The sequence shown here is derived from an EMBL/GenBank/DDBJ whole genome shotgun (WGS) entry which is preliminary data.</text>
</comment>
<comment type="subcellular location">
    <subcellularLocation>
        <location evidence="1">Cell inner membrane</location>
        <topology evidence="1">Multi-pass membrane protein</topology>
    </subcellularLocation>
</comment>
<evidence type="ECO:0000256" key="6">
    <source>
        <dbReference type="ARBA" id="ARBA00022989"/>
    </source>
</evidence>
<dbReference type="EMBL" id="JBEDNQ010000001">
    <property type="protein sequence ID" value="MEQ3549277.1"/>
    <property type="molecule type" value="Genomic_DNA"/>
</dbReference>
<evidence type="ECO:0000313" key="12">
    <source>
        <dbReference type="Proteomes" id="UP001494902"/>
    </source>
</evidence>
<keyword evidence="3" id="KW-1003">Cell membrane</keyword>